<dbReference type="EMBL" id="JBEZNA010000004">
    <property type="protein sequence ID" value="MEU9576317.1"/>
    <property type="molecule type" value="Genomic_DNA"/>
</dbReference>
<dbReference type="Proteomes" id="UP001551584">
    <property type="component" value="Unassembled WGS sequence"/>
</dbReference>
<evidence type="ECO:0000313" key="2">
    <source>
        <dbReference type="Proteomes" id="UP001551584"/>
    </source>
</evidence>
<comment type="caution">
    <text evidence="1">The sequence shown here is derived from an EMBL/GenBank/DDBJ whole genome shotgun (WGS) entry which is preliminary data.</text>
</comment>
<gene>
    <name evidence="1" type="ORF">AB0D95_03335</name>
</gene>
<evidence type="ECO:0000313" key="1">
    <source>
        <dbReference type="EMBL" id="MEU9576317.1"/>
    </source>
</evidence>
<keyword evidence="2" id="KW-1185">Reference proteome</keyword>
<reference evidence="1 2" key="1">
    <citation type="submission" date="2024-06" db="EMBL/GenBank/DDBJ databases">
        <title>The Natural Products Discovery Center: Release of the First 8490 Sequenced Strains for Exploring Actinobacteria Biosynthetic Diversity.</title>
        <authorList>
            <person name="Kalkreuter E."/>
            <person name="Kautsar S.A."/>
            <person name="Yang D."/>
            <person name="Bader C.D."/>
            <person name="Teijaro C.N."/>
            <person name="Fluegel L."/>
            <person name="Davis C.M."/>
            <person name="Simpson J.R."/>
            <person name="Lauterbach L."/>
            <person name="Steele A.D."/>
            <person name="Gui C."/>
            <person name="Meng S."/>
            <person name="Li G."/>
            <person name="Viehrig K."/>
            <person name="Ye F."/>
            <person name="Su P."/>
            <person name="Kiefer A.F."/>
            <person name="Nichols A."/>
            <person name="Cepeda A.J."/>
            <person name="Yan W."/>
            <person name="Fan B."/>
            <person name="Jiang Y."/>
            <person name="Adhikari A."/>
            <person name="Zheng C.-J."/>
            <person name="Schuster L."/>
            <person name="Cowan T.M."/>
            <person name="Smanski M.J."/>
            <person name="Chevrette M.G."/>
            <person name="De Carvalho L.P.S."/>
            <person name="Shen B."/>
        </authorList>
    </citation>
    <scope>NUCLEOTIDE SEQUENCE [LARGE SCALE GENOMIC DNA]</scope>
    <source>
        <strain evidence="1 2">NPDC048117</strain>
    </source>
</reference>
<proteinExistence type="predicted"/>
<organism evidence="1 2">
    <name type="scientific">Streptomyces chilikensis</name>
    <dbReference type="NCBI Taxonomy" id="1194079"/>
    <lineage>
        <taxon>Bacteria</taxon>
        <taxon>Bacillati</taxon>
        <taxon>Actinomycetota</taxon>
        <taxon>Actinomycetes</taxon>
        <taxon>Kitasatosporales</taxon>
        <taxon>Streptomycetaceae</taxon>
        <taxon>Streptomyces</taxon>
    </lineage>
</organism>
<protein>
    <submittedName>
        <fullName evidence="1">Uncharacterized protein</fullName>
    </submittedName>
</protein>
<name>A0ABV3EJG0_9ACTN</name>
<dbReference type="RefSeq" id="WP_359268458.1">
    <property type="nucleotide sequence ID" value="NZ_JBEZNA010000004.1"/>
</dbReference>
<accession>A0ABV3EJG0</accession>
<sequence>MTPWSVQGSVERLREAKAVDRRAAGVREPSLWAGLVLLRGAAASRALAAYYR</sequence>